<accession>W9Y326</accession>
<evidence type="ECO:0000256" key="4">
    <source>
        <dbReference type="ARBA" id="ARBA00022827"/>
    </source>
</evidence>
<dbReference type="GO" id="GO:0050660">
    <property type="term" value="F:flavin adenine dinucleotide binding"/>
    <property type="evidence" value="ECO:0007669"/>
    <property type="project" value="InterPro"/>
</dbReference>
<evidence type="ECO:0000256" key="3">
    <source>
        <dbReference type="ARBA" id="ARBA00022630"/>
    </source>
</evidence>
<dbReference type="AlphaFoldDB" id="W9Y326"/>
<name>W9Y326_9EURO</name>
<dbReference type="GO" id="GO:0050661">
    <property type="term" value="F:NADP binding"/>
    <property type="evidence" value="ECO:0007669"/>
    <property type="project" value="InterPro"/>
</dbReference>
<sequence>MEMEAFPSVSPAVAKPREVPVDYARPIKVICIGAGMSGILCGIRFPQKIPNLQLTIYEKNDEVGGVWYENRYPGVTCDVPSHCFQYTFANNSNWSKFFAPGEEIGDYFRQVAEKYEVKKHIRFGHLFKSARWLDEKAQWEVKLVRMADELEFTDYCDVFVKATGNLNKWTWPKLPGLEKFEGELIHSAHWKKSFDPTDKRVAVIGYGATAVQLVPAILPQVRYMDHYVRGQAWISPAGYVAADSRKANNPDLHNFDHPPEERQRFANNPDEYLRYRHQVEDYVNQAQLIHWVGSDMNKTFSAATEESMARRLARKPEIFRHLRPTYPVACRRVSPGPRYLESLVEDKLNFIPKGVKQVTATGIVDDDGTLREVDAIICATGFDTSLRLDETPIYGREGVSLDDLWQSEPGAYMSMCPPQMPNLFLFVGPNGAPGAGSTIHMSECACDYMVQCIQKIQRENLRWMMPKEKSIRAFMKQVDRYFAKTTFAFTCNNWAKRTSNGRMLGYWPGSAVHQRATLAVPRFEDFEYSSFEDDEEDSLAWMGNGMITAQTENKSTTDYLDYVDIPPPPPPPPSTSTSASTSEPAPSSSSASSQATTPFSIVEEVYVA</sequence>
<comment type="caution">
    <text evidence="7">The sequence shown here is derived from an EMBL/GenBank/DDBJ whole genome shotgun (WGS) entry which is preliminary data.</text>
</comment>
<feature type="compositionally biased region" description="Pro residues" evidence="6">
    <location>
        <begin position="565"/>
        <end position="574"/>
    </location>
</feature>
<dbReference type="RefSeq" id="XP_007733030.1">
    <property type="nucleotide sequence ID" value="XM_007734840.1"/>
</dbReference>
<dbReference type="InterPro" id="IPR051209">
    <property type="entry name" value="FAD-bind_Monooxygenase_sf"/>
</dbReference>
<dbReference type="InterPro" id="IPR036188">
    <property type="entry name" value="FAD/NAD-bd_sf"/>
</dbReference>
<evidence type="ECO:0000313" key="8">
    <source>
        <dbReference type="Proteomes" id="UP000019478"/>
    </source>
</evidence>
<dbReference type="SUPFAM" id="SSF51905">
    <property type="entry name" value="FAD/NAD(P)-binding domain"/>
    <property type="match status" value="3"/>
</dbReference>
<dbReference type="GO" id="GO:0004499">
    <property type="term" value="F:N,N-dimethylaniline monooxygenase activity"/>
    <property type="evidence" value="ECO:0007669"/>
    <property type="project" value="InterPro"/>
</dbReference>
<dbReference type="EMBL" id="AMGY01000004">
    <property type="protein sequence ID" value="EXJ84045.1"/>
    <property type="molecule type" value="Genomic_DNA"/>
</dbReference>
<dbReference type="PANTHER" id="PTHR42877:SF7">
    <property type="entry name" value="FLAVIN-BINDING MONOOXYGENASE-RELATED"/>
    <property type="match status" value="1"/>
</dbReference>
<dbReference type="Gene3D" id="3.50.50.60">
    <property type="entry name" value="FAD/NAD(P)-binding domain"/>
    <property type="match status" value="2"/>
</dbReference>
<evidence type="ECO:0000313" key="7">
    <source>
        <dbReference type="EMBL" id="EXJ84045.1"/>
    </source>
</evidence>
<feature type="compositionally biased region" description="Low complexity" evidence="6">
    <location>
        <begin position="575"/>
        <end position="596"/>
    </location>
</feature>
<evidence type="ECO:0008006" key="9">
    <source>
        <dbReference type="Google" id="ProtNLM"/>
    </source>
</evidence>
<proteinExistence type="inferred from homology"/>
<dbReference type="PANTHER" id="PTHR42877">
    <property type="entry name" value="L-ORNITHINE N(5)-MONOOXYGENASE-RELATED"/>
    <property type="match status" value="1"/>
</dbReference>
<protein>
    <recommendedName>
        <fullName evidence="9">Cyclohexanone monooxygenase</fullName>
    </recommendedName>
</protein>
<evidence type="ECO:0000256" key="6">
    <source>
        <dbReference type="SAM" id="MobiDB-lite"/>
    </source>
</evidence>
<dbReference type="HOGENOM" id="CLU_006937_6_1_1"/>
<keyword evidence="8" id="KW-1185">Reference proteome</keyword>
<dbReference type="Proteomes" id="UP000019478">
    <property type="component" value="Unassembled WGS sequence"/>
</dbReference>
<comment type="cofactor">
    <cofactor evidence="1">
        <name>FAD</name>
        <dbReference type="ChEBI" id="CHEBI:57692"/>
    </cofactor>
</comment>
<dbReference type="InterPro" id="IPR020946">
    <property type="entry name" value="Flavin_mOase-like"/>
</dbReference>
<dbReference type="eggNOG" id="KOG1399">
    <property type="taxonomic scope" value="Eukaryota"/>
</dbReference>
<keyword evidence="3" id="KW-0285">Flavoprotein</keyword>
<evidence type="ECO:0000256" key="5">
    <source>
        <dbReference type="ARBA" id="ARBA00023002"/>
    </source>
</evidence>
<keyword evidence="4" id="KW-0274">FAD</keyword>
<dbReference type="OrthoDB" id="74360at2759"/>
<organism evidence="7 8">
    <name type="scientific">Capronia epimyces CBS 606.96</name>
    <dbReference type="NCBI Taxonomy" id="1182542"/>
    <lineage>
        <taxon>Eukaryota</taxon>
        <taxon>Fungi</taxon>
        <taxon>Dikarya</taxon>
        <taxon>Ascomycota</taxon>
        <taxon>Pezizomycotina</taxon>
        <taxon>Eurotiomycetes</taxon>
        <taxon>Chaetothyriomycetidae</taxon>
        <taxon>Chaetothyriales</taxon>
        <taxon>Herpotrichiellaceae</taxon>
        <taxon>Capronia</taxon>
    </lineage>
</organism>
<dbReference type="GeneID" id="19168830"/>
<keyword evidence="5" id="KW-0560">Oxidoreductase</keyword>
<reference evidence="7 8" key="1">
    <citation type="submission" date="2013-03" db="EMBL/GenBank/DDBJ databases">
        <title>The Genome Sequence of Capronia epimyces CBS 606.96.</title>
        <authorList>
            <consortium name="The Broad Institute Genomics Platform"/>
            <person name="Cuomo C."/>
            <person name="de Hoog S."/>
            <person name="Gorbushina A."/>
            <person name="Walker B."/>
            <person name="Young S.K."/>
            <person name="Zeng Q."/>
            <person name="Gargeya S."/>
            <person name="Fitzgerald M."/>
            <person name="Haas B."/>
            <person name="Abouelleil A."/>
            <person name="Allen A.W."/>
            <person name="Alvarado L."/>
            <person name="Arachchi H.M."/>
            <person name="Berlin A.M."/>
            <person name="Chapman S.B."/>
            <person name="Gainer-Dewar J."/>
            <person name="Goldberg J."/>
            <person name="Griggs A."/>
            <person name="Gujja S."/>
            <person name="Hansen M."/>
            <person name="Howarth C."/>
            <person name="Imamovic A."/>
            <person name="Ireland A."/>
            <person name="Larimer J."/>
            <person name="McCowan C."/>
            <person name="Murphy C."/>
            <person name="Pearson M."/>
            <person name="Poon T.W."/>
            <person name="Priest M."/>
            <person name="Roberts A."/>
            <person name="Saif S."/>
            <person name="Shea T."/>
            <person name="Sisk P."/>
            <person name="Sykes S."/>
            <person name="Wortman J."/>
            <person name="Nusbaum C."/>
            <person name="Birren B."/>
        </authorList>
    </citation>
    <scope>NUCLEOTIDE SEQUENCE [LARGE SCALE GENOMIC DNA]</scope>
    <source>
        <strain evidence="7 8">CBS 606.96</strain>
    </source>
</reference>
<comment type="similarity">
    <text evidence="2">Belongs to the FAD-binding monooxygenase family.</text>
</comment>
<evidence type="ECO:0000256" key="2">
    <source>
        <dbReference type="ARBA" id="ARBA00010139"/>
    </source>
</evidence>
<gene>
    <name evidence="7" type="ORF">A1O3_04712</name>
</gene>
<feature type="region of interest" description="Disordered" evidence="6">
    <location>
        <begin position="559"/>
        <end position="596"/>
    </location>
</feature>
<evidence type="ECO:0000256" key="1">
    <source>
        <dbReference type="ARBA" id="ARBA00001974"/>
    </source>
</evidence>
<dbReference type="Pfam" id="PF00743">
    <property type="entry name" value="FMO-like"/>
    <property type="match status" value="1"/>
</dbReference>